<reference evidence="2" key="1">
    <citation type="journal article" date="2019" name="Int. J. Syst. Evol. Microbiol.">
        <title>The Global Catalogue of Microorganisms (GCM) 10K type strain sequencing project: providing services to taxonomists for standard genome sequencing and annotation.</title>
        <authorList>
            <consortium name="The Broad Institute Genomics Platform"/>
            <consortium name="The Broad Institute Genome Sequencing Center for Infectious Disease"/>
            <person name="Wu L."/>
            <person name="Ma J."/>
        </authorList>
    </citation>
    <scope>NUCLEOTIDE SEQUENCE [LARGE SCALE GENOMIC DNA]</scope>
    <source>
        <strain evidence="2">KCTC 52644</strain>
    </source>
</reference>
<evidence type="ECO:0000313" key="2">
    <source>
        <dbReference type="Proteomes" id="UP001597549"/>
    </source>
</evidence>
<dbReference type="Proteomes" id="UP001597549">
    <property type="component" value="Unassembled WGS sequence"/>
</dbReference>
<protein>
    <submittedName>
        <fullName evidence="1">Uncharacterized protein</fullName>
    </submittedName>
</protein>
<sequence>MSVEKSIFGIQTGLLGIWIHNEYGLSNQIVLRSELGLDSGFFASSDEFTFLMTPVLTLESRWYYNLEKRNAKNKNIKNNSGNFLALKTSYNPDLFTISNAENVRVINQISIIPKWAIKRTYFDHLTFETGVGIGQVFYLGKSSQYLAKKSETVLDLHLRIGYTF</sequence>
<evidence type="ECO:0000313" key="1">
    <source>
        <dbReference type="EMBL" id="MFD2909690.1"/>
    </source>
</evidence>
<keyword evidence="2" id="KW-1185">Reference proteome</keyword>
<comment type="caution">
    <text evidence="1">The sequence shown here is derived from an EMBL/GenBank/DDBJ whole genome shotgun (WGS) entry which is preliminary data.</text>
</comment>
<organism evidence="1 2">
    <name type="scientific">Flavobacterium ardleyense</name>
    <dbReference type="NCBI Taxonomy" id="2038737"/>
    <lineage>
        <taxon>Bacteria</taxon>
        <taxon>Pseudomonadati</taxon>
        <taxon>Bacteroidota</taxon>
        <taxon>Flavobacteriia</taxon>
        <taxon>Flavobacteriales</taxon>
        <taxon>Flavobacteriaceae</taxon>
        <taxon>Flavobacterium</taxon>
    </lineage>
</organism>
<dbReference type="EMBL" id="JBHUOL010000021">
    <property type="protein sequence ID" value="MFD2909690.1"/>
    <property type="molecule type" value="Genomic_DNA"/>
</dbReference>
<name>A0ABW5Z9Y9_9FLAO</name>
<gene>
    <name evidence="1" type="ORF">ACFSX9_13210</name>
</gene>
<proteinExistence type="predicted"/>
<accession>A0ABW5Z9Y9</accession>
<dbReference type="RefSeq" id="WP_379808448.1">
    <property type="nucleotide sequence ID" value="NZ_JBHUOL010000021.1"/>
</dbReference>